<comment type="catalytic activity">
    <reaction evidence="4">
        <text>a secondary aliphatic amine + O2 + H2O = a primary amine + an aldehyde + H2O2</text>
        <dbReference type="Rhea" id="RHEA:26414"/>
        <dbReference type="ChEBI" id="CHEBI:15377"/>
        <dbReference type="ChEBI" id="CHEBI:15379"/>
        <dbReference type="ChEBI" id="CHEBI:16240"/>
        <dbReference type="ChEBI" id="CHEBI:17478"/>
        <dbReference type="ChEBI" id="CHEBI:58855"/>
        <dbReference type="ChEBI" id="CHEBI:65296"/>
        <dbReference type="EC" id="1.4.3.4"/>
    </reaction>
</comment>
<feature type="domain" description="Amine oxidase" evidence="5">
    <location>
        <begin position="14"/>
        <end position="495"/>
    </location>
</feature>
<organism evidence="6 7">
    <name type="scientific">Macrostomum lignano</name>
    <dbReference type="NCBI Taxonomy" id="282301"/>
    <lineage>
        <taxon>Eukaryota</taxon>
        <taxon>Metazoa</taxon>
        <taxon>Spiralia</taxon>
        <taxon>Lophotrochozoa</taxon>
        <taxon>Platyhelminthes</taxon>
        <taxon>Rhabditophora</taxon>
        <taxon>Macrostomorpha</taxon>
        <taxon>Macrostomida</taxon>
        <taxon>Macrostomidae</taxon>
        <taxon>Macrostomum</taxon>
    </lineage>
</organism>
<dbReference type="PANTHER" id="PTHR43563:SF14">
    <property type="entry name" value="AMINE OXIDASE"/>
    <property type="match status" value="1"/>
</dbReference>
<dbReference type="SUPFAM" id="SSF51905">
    <property type="entry name" value="FAD/NAD(P)-binding domain"/>
    <property type="match status" value="1"/>
</dbReference>
<evidence type="ECO:0000256" key="2">
    <source>
        <dbReference type="ARBA" id="ARBA00005995"/>
    </source>
</evidence>
<evidence type="ECO:0000313" key="7">
    <source>
        <dbReference type="Proteomes" id="UP000215902"/>
    </source>
</evidence>
<dbReference type="InterPro" id="IPR050703">
    <property type="entry name" value="Flavin_MAO"/>
</dbReference>
<dbReference type="STRING" id="282301.A0A267DY84"/>
<reference evidence="6 7" key="1">
    <citation type="submission" date="2017-06" db="EMBL/GenBank/DDBJ databases">
        <title>A platform for efficient transgenesis in Macrostomum lignano, a flatworm model organism for stem cell research.</title>
        <authorList>
            <person name="Berezikov E."/>
        </authorList>
    </citation>
    <scope>NUCLEOTIDE SEQUENCE [LARGE SCALE GENOMIC DNA]</scope>
    <source>
        <strain evidence="6">DV1</strain>
        <tissue evidence="6">Whole organism</tissue>
    </source>
</reference>
<dbReference type="AlphaFoldDB" id="A0A267DY84"/>
<dbReference type="Gene3D" id="1.10.405.10">
    <property type="entry name" value="Guanine Nucleotide Dissociation Inhibitor, domain 1"/>
    <property type="match status" value="1"/>
</dbReference>
<gene>
    <name evidence="6" type="ORF">BOX15_Mlig027710g2</name>
</gene>
<comment type="subcellular location">
    <subcellularLocation>
        <location evidence="1">Mitochondrion outer membrane</location>
        <topology evidence="1">Single-pass type IV membrane protein</topology>
        <orientation evidence="1">Cytoplasmic side</orientation>
    </subcellularLocation>
</comment>
<accession>A0A267DY84</accession>
<dbReference type="Pfam" id="PF01593">
    <property type="entry name" value="Amino_oxidase"/>
    <property type="match status" value="1"/>
</dbReference>
<dbReference type="GO" id="GO:0097621">
    <property type="term" value="F:monoamine oxidase activity"/>
    <property type="evidence" value="ECO:0007669"/>
    <property type="project" value="UniProtKB-EC"/>
</dbReference>
<evidence type="ECO:0000256" key="4">
    <source>
        <dbReference type="ARBA" id="ARBA00048448"/>
    </source>
</evidence>
<evidence type="ECO:0000259" key="5">
    <source>
        <dbReference type="Pfam" id="PF01593"/>
    </source>
</evidence>
<dbReference type="SUPFAM" id="SSF54373">
    <property type="entry name" value="FAD-linked reductases, C-terminal domain"/>
    <property type="match status" value="1"/>
</dbReference>
<proteinExistence type="inferred from homology"/>
<comment type="similarity">
    <text evidence="2">Belongs to the flavin monoamine oxidase family.</text>
</comment>
<dbReference type="OrthoDB" id="7777654at2759"/>
<evidence type="ECO:0000256" key="3">
    <source>
        <dbReference type="ARBA" id="ARBA00012804"/>
    </source>
</evidence>
<evidence type="ECO:0000256" key="1">
    <source>
        <dbReference type="ARBA" id="ARBA00004362"/>
    </source>
</evidence>
<dbReference type="GO" id="GO:0005741">
    <property type="term" value="C:mitochondrial outer membrane"/>
    <property type="evidence" value="ECO:0007669"/>
    <property type="project" value="UniProtKB-SubCell"/>
</dbReference>
<evidence type="ECO:0000313" key="6">
    <source>
        <dbReference type="EMBL" id="PAA53452.1"/>
    </source>
</evidence>
<dbReference type="Proteomes" id="UP000215902">
    <property type="component" value="Unassembled WGS sequence"/>
</dbReference>
<sequence>SNQPFDALIIGAGISGLVAAVRLLESRPAARLLVLEAKDRVGGRTLSTALPSSGSGGTDWWDLGGQWVGDCQPRVCQLAEELGIGRYQQFNEGRKLLQLADGRVTNYSGELPSIGLLGNLDLAQAIYRFESRLSVSGRSSLVPEAAGSEPASLPELPSDQAILDGRTMSTEAAGLCWTRNVRSLLDSTIRILFGQEPAAVSALYAARMFHSVGDFERLISDMPDGAQGYRLVGGAQSLSLRLADRLGPGRLRLGSPVAGVEEVEASSSASADAPDGGARLAVRLSSGDRLLARLVIAAVPPNQLARLALPSSEPAAVSLQTAVGAAVPSHYAKFIVTYSEAWWRRLGYSGELFSCDPLSPIVTGFDGTTDTGSAALVLLSAGRPSQDLECLPTPEARREAVLRHLAKFFPHDSASGLAADCLHFAEKFWRAEPFNGGCPSDVAPCGFGRFHLADLAAATAGLCDGRLLFAGTEFARRWVGYMEGAIESGERAATAAATKLEDGQDG</sequence>
<name>A0A267DY84_9PLAT</name>
<dbReference type="PANTHER" id="PTHR43563">
    <property type="entry name" value="AMINE OXIDASE"/>
    <property type="match status" value="1"/>
</dbReference>
<protein>
    <recommendedName>
        <fullName evidence="3">monoamine oxidase</fullName>
        <ecNumber evidence="3">1.4.3.4</ecNumber>
    </recommendedName>
</protein>
<dbReference type="InterPro" id="IPR002937">
    <property type="entry name" value="Amino_oxidase"/>
</dbReference>
<dbReference type="InterPro" id="IPR036188">
    <property type="entry name" value="FAD/NAD-bd_sf"/>
</dbReference>
<comment type="caution">
    <text evidence="6">The sequence shown here is derived from an EMBL/GenBank/DDBJ whole genome shotgun (WGS) entry which is preliminary data.</text>
</comment>
<feature type="non-terminal residue" evidence="6">
    <location>
        <position position="1"/>
    </location>
</feature>
<dbReference type="Gene3D" id="3.90.660.10">
    <property type="match status" value="1"/>
</dbReference>
<dbReference type="Gene3D" id="3.50.50.60">
    <property type="entry name" value="FAD/NAD(P)-binding domain"/>
    <property type="match status" value="1"/>
</dbReference>
<dbReference type="EC" id="1.4.3.4" evidence="3"/>
<keyword evidence="7" id="KW-1185">Reference proteome</keyword>
<dbReference type="EMBL" id="NIVC01003085">
    <property type="protein sequence ID" value="PAA53452.1"/>
    <property type="molecule type" value="Genomic_DNA"/>
</dbReference>